<evidence type="ECO:0000313" key="2">
    <source>
        <dbReference type="Proteomes" id="UP000837803"/>
    </source>
</evidence>
<gene>
    <name evidence="1" type="primary">yjbR</name>
    <name evidence="1" type="ORF">LEM8419_00870</name>
</gene>
<comment type="caution">
    <text evidence="1">The sequence shown here is derived from an EMBL/GenBank/DDBJ whole genome shotgun (WGS) entry which is preliminary data.</text>
</comment>
<dbReference type="RefSeq" id="WP_238749751.1">
    <property type="nucleotide sequence ID" value="NZ_CAKLPZ010000001.1"/>
</dbReference>
<dbReference type="EMBL" id="CAKLPZ010000001">
    <property type="protein sequence ID" value="CAH0999570.1"/>
    <property type="molecule type" value="Genomic_DNA"/>
</dbReference>
<dbReference type="PANTHER" id="PTHR35145">
    <property type="entry name" value="CYTOPLASMIC PROTEIN-RELATED"/>
    <property type="match status" value="1"/>
</dbReference>
<sequence length="119" mass="13570">MDLYALRNYCLAKSAVTEELPFGPETLAFKVGGKLFALTGLEQPDLSVNLKCDPERAQQLRERYPDTIIPGYHMNKRHWNTVYLHDGILSDQQLEELIDHSYALVVAGMSRKVRELHGL</sequence>
<organism evidence="1 2">
    <name type="scientific">Neolewinella maritima</name>
    <dbReference type="NCBI Taxonomy" id="1383882"/>
    <lineage>
        <taxon>Bacteria</taxon>
        <taxon>Pseudomonadati</taxon>
        <taxon>Bacteroidota</taxon>
        <taxon>Saprospiria</taxon>
        <taxon>Saprospirales</taxon>
        <taxon>Lewinellaceae</taxon>
        <taxon>Neolewinella</taxon>
    </lineage>
</organism>
<name>A0ABN8F615_9BACT</name>
<accession>A0ABN8F615</accession>
<dbReference type="Pfam" id="PF04237">
    <property type="entry name" value="YjbR"/>
    <property type="match status" value="1"/>
</dbReference>
<dbReference type="InterPro" id="IPR058532">
    <property type="entry name" value="YjbR/MT2646/Rv2570-like"/>
</dbReference>
<evidence type="ECO:0000313" key="1">
    <source>
        <dbReference type="EMBL" id="CAH0999570.1"/>
    </source>
</evidence>
<dbReference type="SUPFAM" id="SSF142906">
    <property type="entry name" value="YjbR-like"/>
    <property type="match status" value="1"/>
</dbReference>
<dbReference type="InterPro" id="IPR038056">
    <property type="entry name" value="YjbR-like_sf"/>
</dbReference>
<keyword evidence="2" id="KW-1185">Reference proteome</keyword>
<dbReference type="InterPro" id="IPR007351">
    <property type="entry name" value="YjbR"/>
</dbReference>
<dbReference type="Proteomes" id="UP000837803">
    <property type="component" value="Unassembled WGS sequence"/>
</dbReference>
<protein>
    <recommendedName>
        <fullName evidence="3">MmcQ/YjbR family DNA-binding protein</fullName>
    </recommendedName>
</protein>
<evidence type="ECO:0008006" key="3">
    <source>
        <dbReference type="Google" id="ProtNLM"/>
    </source>
</evidence>
<dbReference type="Gene3D" id="3.90.1150.30">
    <property type="match status" value="1"/>
</dbReference>
<dbReference type="PANTHER" id="PTHR35145:SF1">
    <property type="entry name" value="CYTOPLASMIC PROTEIN"/>
    <property type="match status" value="1"/>
</dbReference>
<reference evidence="1" key="1">
    <citation type="submission" date="2021-12" db="EMBL/GenBank/DDBJ databases">
        <authorList>
            <person name="Rodrigo-Torres L."/>
            <person name="Arahal R. D."/>
            <person name="Lucena T."/>
        </authorList>
    </citation>
    <scope>NUCLEOTIDE SEQUENCE</scope>
    <source>
        <strain evidence="1">CECT 8419</strain>
    </source>
</reference>
<proteinExistence type="predicted"/>